<evidence type="ECO:0000313" key="3">
    <source>
        <dbReference type="Proteomes" id="UP001500427"/>
    </source>
</evidence>
<keyword evidence="3" id="KW-1185">Reference proteome</keyword>
<dbReference type="InterPro" id="IPR013332">
    <property type="entry name" value="KPR_N"/>
</dbReference>
<accession>A0ABP9JG18</accession>
<dbReference type="Proteomes" id="UP001500427">
    <property type="component" value="Unassembled WGS sequence"/>
</dbReference>
<dbReference type="RefSeq" id="WP_345507707.1">
    <property type="nucleotide sequence ID" value="NZ_BAABIW010000016.1"/>
</dbReference>
<reference evidence="3" key="1">
    <citation type="journal article" date="2019" name="Int. J. Syst. Evol. Microbiol.">
        <title>The Global Catalogue of Microorganisms (GCM) 10K type strain sequencing project: providing services to taxonomists for standard genome sequencing and annotation.</title>
        <authorList>
            <consortium name="The Broad Institute Genomics Platform"/>
            <consortium name="The Broad Institute Genome Sequencing Center for Infectious Disease"/>
            <person name="Wu L."/>
            <person name="Ma J."/>
        </authorList>
    </citation>
    <scope>NUCLEOTIDE SEQUENCE [LARGE SCALE GENOMIC DNA]</scope>
    <source>
        <strain evidence="3">JCM 17687</strain>
    </source>
</reference>
<dbReference type="Pfam" id="PF02558">
    <property type="entry name" value="ApbA"/>
    <property type="match status" value="1"/>
</dbReference>
<evidence type="ECO:0000259" key="1">
    <source>
        <dbReference type="Pfam" id="PF02558"/>
    </source>
</evidence>
<proteinExistence type="predicted"/>
<gene>
    <name evidence="2" type="ORF">GCM10023258_23920</name>
</gene>
<name>A0ABP9JG18_9MICO</name>
<feature type="domain" description="Ketopantoate reductase N-terminal" evidence="1">
    <location>
        <begin position="9"/>
        <end position="131"/>
    </location>
</feature>
<evidence type="ECO:0000313" key="2">
    <source>
        <dbReference type="EMBL" id="GAA5028432.1"/>
    </source>
</evidence>
<dbReference type="Gene3D" id="3.40.50.720">
    <property type="entry name" value="NAD(P)-binding Rossmann-like Domain"/>
    <property type="match status" value="1"/>
</dbReference>
<comment type="caution">
    <text evidence="2">The sequence shown here is derived from an EMBL/GenBank/DDBJ whole genome shotgun (WGS) entry which is preliminary data.</text>
</comment>
<dbReference type="EMBL" id="BAABIW010000016">
    <property type="protein sequence ID" value="GAA5028432.1"/>
    <property type="molecule type" value="Genomic_DNA"/>
</dbReference>
<protein>
    <recommendedName>
        <fullName evidence="1">Ketopantoate reductase N-terminal domain-containing protein</fullName>
    </recommendedName>
</protein>
<organism evidence="2 3">
    <name type="scientific">Terrabacter aeriphilus</name>
    <dbReference type="NCBI Taxonomy" id="515662"/>
    <lineage>
        <taxon>Bacteria</taxon>
        <taxon>Bacillati</taxon>
        <taxon>Actinomycetota</taxon>
        <taxon>Actinomycetes</taxon>
        <taxon>Micrococcales</taxon>
        <taxon>Intrasporangiaceae</taxon>
        <taxon>Terrabacter</taxon>
    </lineage>
</organism>
<sequence length="238" mass="24209">MNGPSGPAVVFGTGGVAVAVLASRLASAGVPVTLVSHSPRASERLQHGVHVVSGDTDGVEHRIVRPERVLCMDDVGSVGRAVVTASLLVVATSAGDDVALASTLRAALGRRSTPTTVLVCTNSPHGAGRLGRLVVGTDIPVAPAGLTFAGVLVDQIVTNVRGSRGAPTLRSERARPLLVECPTGESFPVPLPDSTGTAHFTEALAAKLCSFSLGHAATAYLGAVRGHRRIDTALATPR</sequence>